<keyword evidence="1" id="KW-0732">Signal</keyword>
<feature type="signal peptide" evidence="1">
    <location>
        <begin position="1"/>
        <end position="19"/>
    </location>
</feature>
<reference evidence="2" key="1">
    <citation type="submission" date="2021-02" db="EMBL/GenBank/DDBJ databases">
        <authorList>
            <person name="Nowell W R."/>
        </authorList>
    </citation>
    <scope>NUCLEOTIDE SEQUENCE</scope>
</reference>
<keyword evidence="3" id="KW-1185">Reference proteome</keyword>
<comment type="caution">
    <text evidence="2">The sequence shown here is derived from an EMBL/GenBank/DDBJ whole genome shotgun (WGS) entry which is preliminary data.</text>
</comment>
<proteinExistence type="predicted"/>
<evidence type="ECO:0000313" key="3">
    <source>
        <dbReference type="Proteomes" id="UP000663828"/>
    </source>
</evidence>
<organism evidence="2 3">
    <name type="scientific">Adineta ricciae</name>
    <name type="common">Rotifer</name>
    <dbReference type="NCBI Taxonomy" id="249248"/>
    <lineage>
        <taxon>Eukaryota</taxon>
        <taxon>Metazoa</taxon>
        <taxon>Spiralia</taxon>
        <taxon>Gnathifera</taxon>
        <taxon>Rotifera</taxon>
        <taxon>Eurotatoria</taxon>
        <taxon>Bdelloidea</taxon>
        <taxon>Adinetida</taxon>
        <taxon>Adinetidae</taxon>
        <taxon>Adineta</taxon>
    </lineage>
</organism>
<dbReference type="AlphaFoldDB" id="A0A816GMG7"/>
<sequence length="139" mass="14512">MRSTVIALSLIVLVANVLSAPTKADFRNTLLRVSETSDGIESSSLTENVGFLQLFKPLIGTNGQLQGFILSNNNGEKGTERPQSGWNLPTGIPLSGAVDHAGDVTLQPGALIRPLPAIINQQGASGASVVLPARNNQKA</sequence>
<protein>
    <submittedName>
        <fullName evidence="2">Uncharacterized protein</fullName>
    </submittedName>
</protein>
<dbReference type="Proteomes" id="UP000663828">
    <property type="component" value="Unassembled WGS sequence"/>
</dbReference>
<evidence type="ECO:0000256" key="1">
    <source>
        <dbReference type="SAM" id="SignalP"/>
    </source>
</evidence>
<gene>
    <name evidence="2" type="ORF">XAT740_LOCUS59481</name>
</gene>
<name>A0A816GMG7_ADIRI</name>
<dbReference type="EMBL" id="CAJNOR010013816">
    <property type="protein sequence ID" value="CAF1675320.1"/>
    <property type="molecule type" value="Genomic_DNA"/>
</dbReference>
<evidence type="ECO:0000313" key="2">
    <source>
        <dbReference type="EMBL" id="CAF1675320.1"/>
    </source>
</evidence>
<feature type="chain" id="PRO_5033020714" evidence="1">
    <location>
        <begin position="20"/>
        <end position="139"/>
    </location>
</feature>
<accession>A0A816GMG7</accession>